<organism evidence="1 2">
    <name type="scientific">Nostoc punctiforme NIES-2108</name>
    <dbReference type="NCBI Taxonomy" id="1356359"/>
    <lineage>
        <taxon>Bacteria</taxon>
        <taxon>Bacillati</taxon>
        <taxon>Cyanobacteriota</taxon>
        <taxon>Cyanophyceae</taxon>
        <taxon>Nostocales</taxon>
        <taxon>Nostocaceae</taxon>
        <taxon>Nostoc</taxon>
    </lineage>
</organism>
<accession>A0A367RWG8</accession>
<evidence type="ECO:0000313" key="2">
    <source>
        <dbReference type="Proteomes" id="UP000252085"/>
    </source>
</evidence>
<evidence type="ECO:0000313" key="1">
    <source>
        <dbReference type="EMBL" id="RCJ40875.1"/>
    </source>
</evidence>
<protein>
    <recommendedName>
        <fullName evidence="3">Transposase</fullName>
    </recommendedName>
</protein>
<comment type="caution">
    <text evidence="1">The sequence shown here is derived from an EMBL/GenBank/DDBJ whole genome shotgun (WGS) entry which is preliminary data.</text>
</comment>
<name>A0A367RWG8_NOSPU</name>
<reference evidence="2" key="1">
    <citation type="submission" date="2016-04" db="EMBL/GenBank/DDBJ databases">
        <authorList>
            <person name="Tabuchi Yagui T.R."/>
        </authorList>
    </citation>
    <scope>NUCLEOTIDE SEQUENCE [LARGE SCALE GENOMIC DNA]</scope>
</reference>
<evidence type="ECO:0008006" key="3">
    <source>
        <dbReference type="Google" id="ProtNLM"/>
    </source>
</evidence>
<dbReference type="Proteomes" id="UP000252085">
    <property type="component" value="Unassembled WGS sequence"/>
</dbReference>
<gene>
    <name evidence="1" type="ORF">A6769_39370</name>
</gene>
<dbReference type="EMBL" id="LXQE01000049">
    <property type="protein sequence ID" value="RCJ40875.1"/>
    <property type="molecule type" value="Genomic_DNA"/>
</dbReference>
<proteinExistence type="predicted"/>
<dbReference type="AlphaFoldDB" id="A0A367RWG8"/>
<sequence length="72" mass="8282">MIELSVLAQQCLDRRIPCVEKLSAELTAWQQEPNRTASKVVWQFTTEDARVKLKHLYPVFETDGIEDSNASF</sequence>